<keyword evidence="3" id="KW-1185">Reference proteome</keyword>
<accession>A0AAN9UZI0</accession>
<protein>
    <recommendedName>
        <fullName evidence="1">AB hydrolase-1 domain-containing protein</fullName>
    </recommendedName>
</protein>
<dbReference type="SUPFAM" id="SSF53474">
    <property type="entry name" value="alpha/beta-Hydrolases"/>
    <property type="match status" value="1"/>
</dbReference>
<dbReference type="Proteomes" id="UP001320420">
    <property type="component" value="Unassembled WGS sequence"/>
</dbReference>
<reference evidence="2 3" key="1">
    <citation type="submission" date="2024-02" db="EMBL/GenBank/DDBJ databases">
        <title>De novo assembly and annotation of 12 fungi associated with fruit tree decline syndrome in Ontario, Canada.</title>
        <authorList>
            <person name="Sulman M."/>
            <person name="Ellouze W."/>
            <person name="Ilyukhin E."/>
        </authorList>
    </citation>
    <scope>NUCLEOTIDE SEQUENCE [LARGE SCALE GENOMIC DNA]</scope>
    <source>
        <strain evidence="2 3">M11/M66-122</strain>
    </source>
</reference>
<evidence type="ECO:0000259" key="1">
    <source>
        <dbReference type="Pfam" id="PF12697"/>
    </source>
</evidence>
<dbReference type="EMBL" id="JAKJXP020000007">
    <property type="protein sequence ID" value="KAK7756361.1"/>
    <property type="molecule type" value="Genomic_DNA"/>
</dbReference>
<evidence type="ECO:0000313" key="3">
    <source>
        <dbReference type="Proteomes" id="UP001320420"/>
    </source>
</evidence>
<dbReference type="Pfam" id="PF12697">
    <property type="entry name" value="Abhydrolase_6"/>
    <property type="match status" value="1"/>
</dbReference>
<dbReference type="InterPro" id="IPR000073">
    <property type="entry name" value="AB_hydrolase_1"/>
</dbReference>
<dbReference type="AlphaFoldDB" id="A0AAN9UZI0"/>
<dbReference type="PANTHER" id="PTHR43194">
    <property type="entry name" value="HYDROLASE ALPHA/BETA FOLD FAMILY"/>
    <property type="match status" value="1"/>
</dbReference>
<dbReference type="Gene3D" id="3.40.50.1820">
    <property type="entry name" value="alpha/beta hydrolase"/>
    <property type="match status" value="1"/>
</dbReference>
<name>A0AAN9UZI0_9PEZI</name>
<proteinExistence type="predicted"/>
<dbReference type="InterPro" id="IPR050228">
    <property type="entry name" value="Carboxylesterase_BioH"/>
</dbReference>
<dbReference type="PANTHER" id="PTHR43194:SF2">
    <property type="entry name" value="PEROXISOMAL MEMBRANE PROTEIN LPX1"/>
    <property type="match status" value="1"/>
</dbReference>
<organism evidence="2 3">
    <name type="scientific">Diatrype stigma</name>
    <dbReference type="NCBI Taxonomy" id="117547"/>
    <lineage>
        <taxon>Eukaryota</taxon>
        <taxon>Fungi</taxon>
        <taxon>Dikarya</taxon>
        <taxon>Ascomycota</taxon>
        <taxon>Pezizomycotina</taxon>
        <taxon>Sordariomycetes</taxon>
        <taxon>Xylariomycetidae</taxon>
        <taxon>Xylariales</taxon>
        <taxon>Diatrypaceae</taxon>
        <taxon>Diatrype</taxon>
    </lineage>
</organism>
<comment type="caution">
    <text evidence="2">The sequence shown here is derived from an EMBL/GenBank/DDBJ whole genome shotgun (WGS) entry which is preliminary data.</text>
</comment>
<evidence type="ECO:0000313" key="2">
    <source>
        <dbReference type="EMBL" id="KAK7756361.1"/>
    </source>
</evidence>
<feature type="domain" description="AB hydrolase-1" evidence="1">
    <location>
        <begin position="55"/>
        <end position="285"/>
    </location>
</feature>
<gene>
    <name evidence="2" type="ORF">SLS62_001587</name>
</gene>
<sequence>MLNFYLTFSHLHWRKPRDPPPPPPEGLERDFVETPGGRIEILSAKPKYSTLETPVVFAHGGMGCAWVWTLYMRYLASRGITCYAISYRGHGNSWYPSFLRMLYAVTKRDLADDLLAGIRAVQTREGREIILVGHSIGGGLSQYLLNEGDTKVKGLALLGAIPGNGSWQVYRNWFGVDPWFSLRLLLQGGHSISPLSHPFLLRQAFFSPDCPEAQLLEFQRNMSHYENYIWAIGMLQPFVEPEKLLSNITGWGTTDRVLIMAGIGDRLLTRDLQESSAKTYRKAFSHLVKDSVLEAKDYDVHPLPGAGGMDNSGHGVRVAWVPDSGHHLQNDVTWEVGAEKLLDFIMQL</sequence>
<dbReference type="InterPro" id="IPR029058">
    <property type="entry name" value="AB_hydrolase_fold"/>
</dbReference>